<dbReference type="Proteomes" id="UP001153678">
    <property type="component" value="Unassembled WGS sequence"/>
</dbReference>
<comment type="caution">
    <text evidence="1">The sequence shown here is derived from an EMBL/GenBank/DDBJ whole genome shotgun (WGS) entry which is preliminary data.</text>
</comment>
<feature type="non-terminal residue" evidence="1">
    <location>
        <position position="99"/>
    </location>
</feature>
<evidence type="ECO:0000313" key="2">
    <source>
        <dbReference type="Proteomes" id="UP001153678"/>
    </source>
</evidence>
<organism evidence="1 2">
    <name type="scientific">Funneliformis geosporum</name>
    <dbReference type="NCBI Taxonomy" id="1117311"/>
    <lineage>
        <taxon>Eukaryota</taxon>
        <taxon>Fungi</taxon>
        <taxon>Fungi incertae sedis</taxon>
        <taxon>Mucoromycota</taxon>
        <taxon>Glomeromycotina</taxon>
        <taxon>Glomeromycetes</taxon>
        <taxon>Glomerales</taxon>
        <taxon>Glomeraceae</taxon>
        <taxon>Funneliformis</taxon>
    </lineage>
</organism>
<gene>
    <name evidence="1" type="ORF">FWILDA_LOCUS19949</name>
</gene>
<protein>
    <submittedName>
        <fullName evidence="1">9581_t:CDS:1</fullName>
    </submittedName>
</protein>
<dbReference type="OrthoDB" id="2372095at2759"/>
<dbReference type="AlphaFoldDB" id="A0A9W4TDG9"/>
<sequence>IFGKTDFALVWANGESESSKARRLLDGNNRGRKPDFRVLSKIDDINREFLFGEIKPPHHKNPINKSVIKLAEFMKGSLDFIINSCGYIVGLETYGILIY</sequence>
<proteinExistence type="predicted"/>
<dbReference type="EMBL" id="CAMKVN010026850">
    <property type="protein sequence ID" value="CAI2201205.1"/>
    <property type="molecule type" value="Genomic_DNA"/>
</dbReference>
<name>A0A9W4TDG9_9GLOM</name>
<feature type="non-terminal residue" evidence="1">
    <location>
        <position position="1"/>
    </location>
</feature>
<evidence type="ECO:0000313" key="1">
    <source>
        <dbReference type="EMBL" id="CAI2201205.1"/>
    </source>
</evidence>
<reference evidence="1" key="1">
    <citation type="submission" date="2022-08" db="EMBL/GenBank/DDBJ databases">
        <authorList>
            <person name="Kallberg Y."/>
            <person name="Tangrot J."/>
            <person name="Rosling A."/>
        </authorList>
    </citation>
    <scope>NUCLEOTIDE SEQUENCE</scope>
    <source>
        <strain evidence="1">Wild A</strain>
    </source>
</reference>
<keyword evidence="2" id="KW-1185">Reference proteome</keyword>
<accession>A0A9W4TDG9</accession>